<evidence type="ECO:0000313" key="2">
    <source>
        <dbReference type="EMBL" id="ESU45053.1"/>
    </source>
</evidence>
<name>V6U1H7_GIAIN</name>
<comment type="caution">
    <text evidence="2">The sequence shown here is derived from an EMBL/GenBank/DDBJ whole genome shotgun (WGS) entry which is preliminary data.</text>
</comment>
<dbReference type="VEuPathDB" id="GiardiaDB:QR46_0388"/>
<feature type="region of interest" description="Disordered" evidence="1">
    <location>
        <begin position="150"/>
        <end position="190"/>
    </location>
</feature>
<evidence type="ECO:0000313" key="3">
    <source>
        <dbReference type="Proteomes" id="UP000018040"/>
    </source>
</evidence>
<dbReference type="VEuPathDB" id="GiardiaDB:GL50581_786"/>
<organism evidence="2 3">
    <name type="scientific">Giardia intestinalis</name>
    <name type="common">Giardia lamblia</name>
    <dbReference type="NCBI Taxonomy" id="5741"/>
    <lineage>
        <taxon>Eukaryota</taxon>
        <taxon>Metamonada</taxon>
        <taxon>Diplomonadida</taxon>
        <taxon>Hexamitidae</taxon>
        <taxon>Giardiinae</taxon>
        <taxon>Giardia</taxon>
    </lineage>
</organism>
<dbReference type="VEuPathDB" id="GiardiaDB:GL50803_0023004"/>
<dbReference type="Proteomes" id="UP000018040">
    <property type="component" value="Unassembled WGS sequence"/>
</dbReference>
<gene>
    <name evidence="2" type="ORF">GSB_150780</name>
</gene>
<feature type="compositionally biased region" description="Basic and acidic residues" evidence="1">
    <location>
        <begin position="150"/>
        <end position="173"/>
    </location>
</feature>
<dbReference type="VEuPathDB" id="GiardiaDB:DHA2_150146"/>
<reference evidence="2 3" key="2">
    <citation type="journal article" date="2013" name="Genome Biol. Evol.">
        <title>Genome sequencing of Giardia lamblia genotypes A2 and B isolates (DH and GS) and comparative analysis with the genomes of genotypes A1 and E (WB and Pig).</title>
        <authorList>
            <person name="Adam R.D."/>
            <person name="Dahlstrom E.W."/>
            <person name="Martens C.A."/>
            <person name="Bruno D.P."/>
            <person name="Barbian K.D."/>
            <person name="Ricklefs S.M."/>
            <person name="Hernandez M.M."/>
            <person name="Narla N.P."/>
            <person name="Patel R.B."/>
            <person name="Porcella S.F."/>
            <person name="Nash T.E."/>
        </authorList>
    </citation>
    <scope>NUCLEOTIDE SEQUENCE [LARGE SCALE GENOMIC DNA]</scope>
    <source>
        <strain evidence="2 3">GS</strain>
    </source>
</reference>
<proteinExistence type="predicted"/>
<feature type="non-terminal residue" evidence="2">
    <location>
        <position position="1"/>
    </location>
</feature>
<protein>
    <submittedName>
        <fullName evidence="2">Uncharacterized protein</fullName>
    </submittedName>
</protein>
<reference evidence="3" key="1">
    <citation type="submission" date="2012-02" db="EMBL/GenBank/DDBJ databases">
        <title>Genome sequencing of Giardia lamblia Genotypes A2 and B isolates (DH and GS) and comparative analysis with the genomes of Genotypes A1 and E (WB and Pig).</title>
        <authorList>
            <person name="Adam R."/>
            <person name="Dahlstrom E."/>
            <person name="Martens C."/>
            <person name="Bruno D."/>
            <person name="Barbian K."/>
            <person name="Porcella S.F."/>
            <person name="Nash T."/>
        </authorList>
    </citation>
    <scope>NUCLEOTIDE SEQUENCE</scope>
    <source>
        <strain evidence="3">GS</strain>
    </source>
</reference>
<dbReference type="EMBL" id="AHHH01000011">
    <property type="protein sequence ID" value="ESU45053.1"/>
    <property type="molecule type" value="Genomic_DNA"/>
</dbReference>
<dbReference type="AlphaFoldDB" id="V6U1H7"/>
<evidence type="ECO:0000256" key="1">
    <source>
        <dbReference type="SAM" id="MobiDB-lite"/>
    </source>
</evidence>
<sequence length="190" mass="21070">VKEGPFRRQLKGNRRLLKIQKIISILNMPPAKAGSKLSAEVQKKIEAIRKQKKALPKGMEPVPKEHVAISDQISILTSAGLMSLPMDMVRIYQGDKVTEISKTQFMGNAKNNLWSVSGTETEKAASEVPDNDAYVEMFRKYMSQMSKEFAANDKAKGDASDKEPETEAVTKEETAEDAASQPAQEENVEK</sequence>
<dbReference type="OrthoDB" id="10255321at2759"/>
<accession>V6U1H7</accession>